<keyword evidence="2" id="KW-0560">Oxidoreductase</keyword>
<dbReference type="PANTHER" id="PTHR46696">
    <property type="entry name" value="P450, PUTATIVE (EUROFUNG)-RELATED"/>
    <property type="match status" value="1"/>
</dbReference>
<dbReference type="PRINTS" id="PR00385">
    <property type="entry name" value="P450"/>
</dbReference>
<keyword evidence="2" id="KW-0408">Iron</keyword>
<name>A0ABV5SHV4_9ACTN</name>
<dbReference type="InterPro" id="IPR002397">
    <property type="entry name" value="Cyt_P450_B"/>
</dbReference>
<dbReference type="PANTHER" id="PTHR46696:SF6">
    <property type="entry name" value="P450, PUTATIVE (EUROFUNG)-RELATED"/>
    <property type="match status" value="1"/>
</dbReference>
<accession>A0ABV5SHV4</accession>
<dbReference type="PROSITE" id="PS00086">
    <property type="entry name" value="CYTOCHROME_P450"/>
    <property type="match status" value="1"/>
</dbReference>
<dbReference type="InterPro" id="IPR001128">
    <property type="entry name" value="Cyt_P450"/>
</dbReference>
<dbReference type="Gene3D" id="1.10.630.10">
    <property type="entry name" value="Cytochrome P450"/>
    <property type="match status" value="1"/>
</dbReference>
<dbReference type="Pfam" id="PF00067">
    <property type="entry name" value="p450"/>
    <property type="match status" value="1"/>
</dbReference>
<protein>
    <submittedName>
        <fullName evidence="4">Cytochrome P450</fullName>
    </submittedName>
</protein>
<dbReference type="CDD" id="cd11031">
    <property type="entry name" value="Cyp158A-like"/>
    <property type="match status" value="1"/>
</dbReference>
<proteinExistence type="inferred from homology"/>
<dbReference type="RefSeq" id="WP_345002938.1">
    <property type="nucleotide sequence ID" value="NZ_BAAAXV010000012.1"/>
</dbReference>
<keyword evidence="2" id="KW-0503">Monooxygenase</keyword>
<organism evidence="4 5">
    <name type="scientific">Nonomuraea helvata</name>
    <dbReference type="NCBI Taxonomy" id="37484"/>
    <lineage>
        <taxon>Bacteria</taxon>
        <taxon>Bacillati</taxon>
        <taxon>Actinomycetota</taxon>
        <taxon>Actinomycetes</taxon>
        <taxon>Streptosporangiales</taxon>
        <taxon>Streptosporangiaceae</taxon>
        <taxon>Nonomuraea</taxon>
    </lineage>
</organism>
<keyword evidence="2" id="KW-0479">Metal-binding</keyword>
<evidence type="ECO:0000313" key="4">
    <source>
        <dbReference type="EMBL" id="MFB9630011.1"/>
    </source>
</evidence>
<dbReference type="InterPro" id="IPR036396">
    <property type="entry name" value="Cyt_P450_sf"/>
</dbReference>
<reference evidence="4 5" key="1">
    <citation type="submission" date="2024-09" db="EMBL/GenBank/DDBJ databases">
        <authorList>
            <person name="Sun Q."/>
            <person name="Mori K."/>
        </authorList>
    </citation>
    <scope>NUCLEOTIDE SEQUENCE [LARGE SCALE GENOMIC DNA]</scope>
    <source>
        <strain evidence="4 5">JCM 3143</strain>
    </source>
</reference>
<keyword evidence="2" id="KW-0349">Heme</keyword>
<comment type="caution">
    <text evidence="4">The sequence shown here is derived from an EMBL/GenBank/DDBJ whole genome shotgun (WGS) entry which is preliminary data.</text>
</comment>
<dbReference type="EMBL" id="JBHMBW010000080">
    <property type="protein sequence ID" value="MFB9630011.1"/>
    <property type="molecule type" value="Genomic_DNA"/>
</dbReference>
<evidence type="ECO:0000256" key="1">
    <source>
        <dbReference type="ARBA" id="ARBA00010617"/>
    </source>
</evidence>
<evidence type="ECO:0000256" key="3">
    <source>
        <dbReference type="SAM" id="MobiDB-lite"/>
    </source>
</evidence>
<comment type="similarity">
    <text evidence="1 2">Belongs to the cytochrome P450 family.</text>
</comment>
<dbReference type="Proteomes" id="UP001589532">
    <property type="component" value="Unassembled WGS sequence"/>
</dbReference>
<dbReference type="InterPro" id="IPR017972">
    <property type="entry name" value="Cyt_P450_CS"/>
</dbReference>
<evidence type="ECO:0000256" key="2">
    <source>
        <dbReference type="RuleBase" id="RU000461"/>
    </source>
</evidence>
<feature type="region of interest" description="Disordered" evidence="3">
    <location>
        <begin position="1"/>
        <end position="23"/>
    </location>
</feature>
<evidence type="ECO:0000313" key="5">
    <source>
        <dbReference type="Proteomes" id="UP001589532"/>
    </source>
</evidence>
<dbReference type="SUPFAM" id="SSF48264">
    <property type="entry name" value="Cytochrome P450"/>
    <property type="match status" value="1"/>
</dbReference>
<keyword evidence="5" id="KW-1185">Reference proteome</keyword>
<gene>
    <name evidence="4" type="ORF">ACFFSA_43655</name>
</gene>
<sequence length="404" mass="44103">MTAQSSTTCPWPDFPPGPTGTASPELARRLAEAPMELTTMPSGDRVPMIVRYRDVRAVLTSPAASRNLRDPALPRMVSGTALEDDPAALINQDPPEHTRYRRIMQGAFTPRHIERWRPRAAAIAGELIDAAGEEFDVVADFALPLPARVICEMLGVPMDRFEQFRGWTEMFLSTSEASSEARGAGFAAFMAYAGELIAQHRVRPGDDLIDLLIEARDGGDRLSEAELTHMVFTLIMAGHETTASMIIRGAFRLLCHPEQYAQLAARPELVEAAVEEILRYEGPGGNGLLRLVTEDIELSGGVIPAGSVVLPNPSGANHDPAAFAEPQQFDIRRFAASTVNPHLAFGHGPHYCLGANLARMELQEAFRALATRLPGLRAQEDLATLRWTDDGLIYRPVRLLVKGG</sequence>
<dbReference type="PRINTS" id="PR00359">
    <property type="entry name" value="BP450"/>
</dbReference>